<reference evidence="2 3" key="1">
    <citation type="submission" date="2022-07" db="EMBL/GenBank/DDBJ databases">
        <authorList>
            <person name="Criscuolo A."/>
        </authorList>
    </citation>
    <scope>NUCLEOTIDE SEQUENCE [LARGE SCALE GENOMIC DNA]</scope>
    <source>
        <strain evidence="3">CIP 111951</strain>
    </source>
</reference>
<dbReference type="Gene3D" id="3.60.15.10">
    <property type="entry name" value="Ribonuclease Z/Hydroxyacylglutathione hydrolase-like"/>
    <property type="match status" value="1"/>
</dbReference>
<name>A0ABM9GCZ2_9GAMM</name>
<protein>
    <submittedName>
        <fullName evidence="2">Uncharacterized protein</fullName>
    </submittedName>
</protein>
<proteinExistence type="predicted"/>
<feature type="chain" id="PRO_5046177784" evidence="1">
    <location>
        <begin position="44"/>
        <end position="510"/>
    </location>
</feature>
<comment type="caution">
    <text evidence="2">The sequence shown here is derived from an EMBL/GenBank/DDBJ whole genome shotgun (WGS) entry which is preliminary data.</text>
</comment>
<organism evidence="2 3">
    <name type="scientific">Pseudoalteromonas holothuriae</name>
    <dbReference type="NCBI Taxonomy" id="2963714"/>
    <lineage>
        <taxon>Bacteria</taxon>
        <taxon>Pseudomonadati</taxon>
        <taxon>Pseudomonadota</taxon>
        <taxon>Gammaproteobacteria</taxon>
        <taxon>Alteromonadales</taxon>
        <taxon>Pseudoalteromonadaceae</taxon>
        <taxon>Pseudoalteromonas</taxon>
    </lineage>
</organism>
<feature type="signal peptide" evidence="1">
    <location>
        <begin position="1"/>
        <end position="43"/>
    </location>
</feature>
<dbReference type="SUPFAM" id="SSF56281">
    <property type="entry name" value="Metallo-hydrolase/oxidoreductase"/>
    <property type="match status" value="1"/>
</dbReference>
<gene>
    <name evidence="2" type="ORF">PSECIP111951_00093</name>
</gene>
<keyword evidence="1" id="KW-0732">Signal</keyword>
<evidence type="ECO:0000313" key="3">
    <source>
        <dbReference type="Proteomes" id="UP001152485"/>
    </source>
</evidence>
<evidence type="ECO:0000256" key="1">
    <source>
        <dbReference type="SAM" id="SignalP"/>
    </source>
</evidence>
<evidence type="ECO:0000313" key="2">
    <source>
        <dbReference type="EMBL" id="CAH9049982.1"/>
    </source>
</evidence>
<accession>A0ABM9GCZ2</accession>
<dbReference type="RefSeq" id="WP_261591300.1">
    <property type="nucleotide sequence ID" value="NZ_CAMAPD010000001.1"/>
</dbReference>
<dbReference type="InterPro" id="IPR036866">
    <property type="entry name" value="RibonucZ/Hydroxyglut_hydro"/>
</dbReference>
<sequence>MHNPKSYQNIKKRLRKSSFIPFIKQKLATISCVVLLIPASTYAHDKATAVSQESEIISKVINAYGGDALINAKSIKVLDYNKGPWPGESEIPGEPEIWRINEELIIDFENKKKGLLSYRAPRTTLDLEKWIHDGKKTVMYDILHNKYSVEEWASYEWLGSSLIRSSDTLQARRLHTDLKSAQYIGNEYYRGKVHQKLAITLSSGTQFTYFIDITSGLIRKIQRSHPRIGNMLYVFSNHQTVNKVVFAQDLNFFINGTLRITSVERNIELNPNITRAFKGFDNFTQWGDTFNYSDLHIEKRADGVYQVGKGRALSVFIEHSDYYIALGAANAIENNFAEIKKRTHTDKPIQYFIVTHHHNANLQGLDKVLALGAKLVFSDAHKSVITESLSSKHSADDFVVVPDRTPFNIGNLTLSDIATAHAQHYLLVYFPKHKMVFAEDHYVTNLKTAKPRIYHDMVRFAQALDELNIDVEKLIDIRGWRQLNIADFKRWTRDFTAKTCPKDYAVCTKG</sequence>
<dbReference type="Proteomes" id="UP001152485">
    <property type="component" value="Unassembled WGS sequence"/>
</dbReference>
<dbReference type="EMBL" id="CAMAPD010000001">
    <property type="protein sequence ID" value="CAH9049982.1"/>
    <property type="molecule type" value="Genomic_DNA"/>
</dbReference>